<comment type="similarity">
    <text evidence="2">Belongs to the NUP186/NUP192/NUP205 family.</text>
</comment>
<keyword evidence="3" id="KW-0813">Transport</keyword>
<dbReference type="PANTHER" id="PTHR31344">
    <property type="entry name" value="NUCLEAR PORE COMPLEX PROTEIN NUP205"/>
    <property type="match status" value="1"/>
</dbReference>
<dbReference type="EMBL" id="JYDU01000216">
    <property type="protein sequence ID" value="KRX88898.1"/>
    <property type="molecule type" value="Genomic_DNA"/>
</dbReference>
<comment type="caution">
    <text evidence="5">The sequence shown here is derived from an EMBL/GenBank/DDBJ whole genome shotgun (WGS) entry which is preliminary data.</text>
</comment>
<organism evidence="5 6">
    <name type="scientific">Trichinella pseudospiralis</name>
    <name type="common">Parasitic roundworm</name>
    <dbReference type="NCBI Taxonomy" id="6337"/>
    <lineage>
        <taxon>Eukaryota</taxon>
        <taxon>Metazoa</taxon>
        <taxon>Ecdysozoa</taxon>
        <taxon>Nematoda</taxon>
        <taxon>Enoplea</taxon>
        <taxon>Dorylaimia</taxon>
        <taxon>Trichinellida</taxon>
        <taxon>Trichinellidae</taxon>
        <taxon>Trichinella</taxon>
    </lineage>
</organism>
<dbReference type="Pfam" id="PF11894">
    <property type="entry name" value="Nup192"/>
    <property type="match status" value="3"/>
</dbReference>
<evidence type="ECO:0000313" key="6">
    <source>
        <dbReference type="Proteomes" id="UP000054815"/>
    </source>
</evidence>
<dbReference type="GO" id="GO:0017056">
    <property type="term" value="F:structural constituent of nuclear pore"/>
    <property type="evidence" value="ECO:0007669"/>
    <property type="project" value="TreeGrafter"/>
</dbReference>
<dbReference type="GO" id="GO:0006999">
    <property type="term" value="P:nuclear pore organization"/>
    <property type="evidence" value="ECO:0007669"/>
    <property type="project" value="TreeGrafter"/>
</dbReference>
<comment type="subcellular location">
    <subcellularLocation>
        <location evidence="1">Nucleus</location>
    </subcellularLocation>
</comment>
<dbReference type="InterPro" id="IPR021827">
    <property type="entry name" value="Nup186/Nup192/Nup205"/>
</dbReference>
<evidence type="ECO:0000256" key="4">
    <source>
        <dbReference type="ARBA" id="ARBA00023242"/>
    </source>
</evidence>
<name>A0A0V0XLS7_TRIPS</name>
<dbReference type="PANTHER" id="PTHR31344:SF0">
    <property type="entry name" value="NUCLEAR PORE COMPLEX PROTEIN NUP205"/>
    <property type="match status" value="1"/>
</dbReference>
<reference evidence="5 6" key="1">
    <citation type="submission" date="2015-01" db="EMBL/GenBank/DDBJ databases">
        <title>Evolution of Trichinella species and genotypes.</title>
        <authorList>
            <person name="Korhonen P.K."/>
            <person name="Edoardo P."/>
            <person name="Giuseppe L.R."/>
            <person name="Gasser R.B."/>
        </authorList>
    </citation>
    <scope>NUCLEOTIDE SEQUENCE [LARGE SCALE GENOMIC DNA]</scope>
    <source>
        <strain evidence="5">ISS141</strain>
    </source>
</reference>
<protein>
    <submittedName>
        <fullName evidence="5">Nuclear pore complex protein</fullName>
    </submittedName>
</protein>
<dbReference type="GO" id="GO:0044611">
    <property type="term" value="C:nuclear pore inner ring"/>
    <property type="evidence" value="ECO:0007669"/>
    <property type="project" value="TreeGrafter"/>
</dbReference>
<evidence type="ECO:0000256" key="1">
    <source>
        <dbReference type="ARBA" id="ARBA00004123"/>
    </source>
</evidence>
<accession>A0A0V0XLS7</accession>
<evidence type="ECO:0000313" key="5">
    <source>
        <dbReference type="EMBL" id="KRX88898.1"/>
    </source>
</evidence>
<keyword evidence="4" id="KW-0539">Nucleus</keyword>
<sequence length="2117" mass="242071">MNIDIKNLTLVYCEQKADGSRKSRWNLNEGISWPFPKICNFNNLVNKETEIHQFTISLYKLRMIWFDGQKFYQIVVNSISEDKPTREELEDLHCILNENIDKIVQLMPIPRRNPDDRALVISALAEGGADLRSDDEKIDLSATVINEALIMSNTFDLNEIAAVDLLYLGERENFRQYGFTRGLCAVYLFFKRSWYFAEALRAIALNMKGRRWECDRPLATMLLLSEYMTQLLSSGLLLNTLRYITEFDLKGLLLTLEQPDVRGIGDSRHRRMISDVIFDTVAALCDVIFYSACQLSPTYSSIETTLCFLCEIDLKNEQSPEKCSILLSIVFSGLELIDQSEFCDISARRSHLIDWDSVSQVYDCMLAAQRLIRDAQWVDTGLQGVFMLALSSGIRILRRFPSCIGIDERRERLADEEILFFESLKRQPFHYIRQKLLGENVYRDEFFQRRFHVYLIQLLVLFRTKFKDLRMECENVPLNQTAEGKDALHFIQLVLLIKEFYENDPLKLHLGNAYFDFTPTACLTADSEAMENELVRFVRGSAEFLPPILYSDFMDMLNSLAMSKEAAGACFNLLMDFANQGEQMRNCSLTHLFLALQQYSISLEQAIAASGLTEVPISTEIDPVELQCLKRYLYLIAALAERNPVPRSIIFNNKDWNCSVTLINLLGYPLPLEFKHAILAVLEALTKTEEFALSICSAAIEAGLFHSTNGRHSAFLIELLEEDSEKGPFLMNTALLKLIRSSLNHQAFIEETDPTYTIYLSLLMHRIIPKIMTITVKYSSEKIELFNLLIETLYDWMINIGNSLESLRSRALATEVLTSVFTGGQLYNWINDIVEMGFTELDKYEDRIKNKPLLKLLTSALKFCYNIAVKRRQILQDRYHTETVSLEMETVSMLMISGQYRFCENRFICMLIRFLSYCPFHPILSLLAIKILREINFAEFPQWSVLAALASEQDATRVIYSFVACLDIDGVDINQVDPNPKLENLFKKNDAQIRGMVALEMLEFLNDNITFVSRMDPRSGVNTTTIPNCSSIALFLSGFDIRNPESTILEEMGVQGTRKTVLHATLEILASGLDKNKDSLSFGALLEPAYRFCYLLCEVRSSREVFLRFVRSTQDFVFRHFSHFVQFFNSEKGKACSLRMYNCMCYVMKMVSYELEQMLTVEGINDLQRYFEYFFSGDTKWDSVLVSLISNRPLLEESSQWTPPELDHIEMNRVLPLLSTCTTEMSTGYRLCCLPTLMATLEKEVHLYIKPNLYPPVDFAKDLEQITNAVNEYNLIQLQSFIRKEYFTSWQCILERLIIVQQRFDTTFKMPINCILQILETLLTQDFVSLTGKVSKAVFILGAWFRRLKAVQRWTTAEFMDKAIAGNLTEDEVDILPAEEIGYSNNETEPNLLRSLTYIMHLLIRRIESNEVRQSEESQLYYYSMFLLFLHMLPFLSVKNTFPMSHFIPDKILGRAKLAQSEKLPMPDRQYTHSWEIRLASVEALLQFPSAVLKFYADSFSQLLLNDCCDGPTENKMIALSCVTSTISLVYNLRGSLCEASIIGGYVRHHVDALLDEDNAPLNEVLCNAKAIGSPHALHIARLAFLTTIAADKNGAVHLIQLNTFEKLAEMNSYELLFPNLDSSITFARGEMLLGVHFYFEIKNGFPLHLTPCGGTEHRSLVSGLRLPIFGYRSLAAGLRLTGLRLTKDNESVGAKLIHLHFSTPCAIPATLLWSVASKCKVEQISNFMLQYQTREIQLKVNDEVDGSGITLGRRCRTVMMAVLQMCSAVLDHFEEGHLVCQQAMLTFLSKHVTMFSWLIDAHNGVVLASLEDLRLLKRLVAVLTPCTRLELLQAVVDNERTAVAKSLSQLLGRLLSCFTEYMTNFESNHDFVDYDTLIVFEDFELHILQIAEELIDFCILHIGVGGYKRKKYSPFLCLPAIPQDCEEIALSVLLIQMLQQCVAYWKTHCAKTPLEKGLDLNKFSFGTNLDEIVKRTQLYKEVSLNIHGREMLGNIRSQQLVTLQTLFEKTLFALRCHILSTIYRYANSAQPVNVERGGVVDNGDAASNAEAELLALKSFKSTLRNDLTAALFDSMVQLADFFVASEQSIPAWDIFSKQKFSHGAIQEIRDLVWNFR</sequence>
<dbReference type="STRING" id="6337.A0A0V0XLS7"/>
<proteinExistence type="inferred from homology"/>
<evidence type="ECO:0000256" key="3">
    <source>
        <dbReference type="ARBA" id="ARBA00022448"/>
    </source>
</evidence>
<evidence type="ECO:0000256" key="2">
    <source>
        <dbReference type="ARBA" id="ARBA00005892"/>
    </source>
</evidence>
<dbReference type="Proteomes" id="UP000054815">
    <property type="component" value="Unassembled WGS sequence"/>
</dbReference>
<gene>
    <name evidence="5" type="primary">NUP205</name>
    <name evidence="5" type="ORF">T4E_9276</name>
</gene>